<reference evidence="2" key="2">
    <citation type="submission" date="2023-01" db="EMBL/GenBank/DDBJ databases">
        <authorList>
            <person name="Sun Q."/>
            <person name="Evtushenko L."/>
        </authorList>
    </citation>
    <scope>NUCLEOTIDE SEQUENCE</scope>
    <source>
        <strain evidence="2">VKM Ac-1020</strain>
    </source>
</reference>
<evidence type="ECO:0008006" key="4">
    <source>
        <dbReference type="Google" id="ProtNLM"/>
    </source>
</evidence>
<dbReference type="RefSeq" id="WP_271173148.1">
    <property type="nucleotide sequence ID" value="NZ_BSEJ01000006.1"/>
</dbReference>
<dbReference type="AlphaFoldDB" id="A0A9W6H3G4"/>
<feature type="transmembrane region" description="Helical" evidence="1">
    <location>
        <begin position="91"/>
        <end position="113"/>
    </location>
</feature>
<protein>
    <recommendedName>
        <fullName evidence="4">DUF2975 domain-containing protein</fullName>
    </recommendedName>
</protein>
<keyword evidence="1" id="KW-0812">Transmembrane</keyword>
<comment type="caution">
    <text evidence="2">The sequence shown here is derived from an EMBL/GenBank/DDBJ whole genome shotgun (WGS) entry which is preliminary data.</text>
</comment>
<keyword evidence="1" id="KW-0472">Membrane</keyword>
<sequence length="205" mass="21499">MPSNSDSPITRGDRRAISLVAWLSLCALALTIVWTIWQLVNGVFARAIPVHVPIADDAVFFEDGLRQVPSSIFTEAEVTVVGAPWSVRVPLALGVLLSASSALAICVLIFILGRRFASHRPLLPGTATVALVAALLSFAAALLTPLLRGLAAAAATEALGLHNFGFAILMFEFPAGALVTPTLLFLLAAALTIGARLQHDTEGLV</sequence>
<accession>A0A9W6H3G4</accession>
<name>A0A9W6H3G4_9MICO</name>
<keyword evidence="1" id="KW-1133">Transmembrane helix</keyword>
<feature type="transmembrane region" description="Helical" evidence="1">
    <location>
        <begin position="125"/>
        <end position="144"/>
    </location>
</feature>
<dbReference type="Proteomes" id="UP001142462">
    <property type="component" value="Unassembled WGS sequence"/>
</dbReference>
<keyword evidence="3" id="KW-1185">Reference proteome</keyword>
<gene>
    <name evidence="2" type="ORF">GCM10017576_15680</name>
</gene>
<proteinExistence type="predicted"/>
<organism evidence="2 3">
    <name type="scientific">Microbacterium barkeri</name>
    <dbReference type="NCBI Taxonomy" id="33917"/>
    <lineage>
        <taxon>Bacteria</taxon>
        <taxon>Bacillati</taxon>
        <taxon>Actinomycetota</taxon>
        <taxon>Actinomycetes</taxon>
        <taxon>Micrococcales</taxon>
        <taxon>Microbacteriaceae</taxon>
        <taxon>Microbacterium</taxon>
    </lineage>
</organism>
<feature type="transmembrane region" description="Helical" evidence="1">
    <location>
        <begin position="16"/>
        <end position="37"/>
    </location>
</feature>
<reference evidence="2" key="1">
    <citation type="journal article" date="2014" name="Int. J. Syst. Evol. Microbiol.">
        <title>Complete genome sequence of Corynebacterium casei LMG S-19264T (=DSM 44701T), isolated from a smear-ripened cheese.</title>
        <authorList>
            <consortium name="US DOE Joint Genome Institute (JGI-PGF)"/>
            <person name="Walter F."/>
            <person name="Albersmeier A."/>
            <person name="Kalinowski J."/>
            <person name="Ruckert C."/>
        </authorList>
    </citation>
    <scope>NUCLEOTIDE SEQUENCE</scope>
    <source>
        <strain evidence="2">VKM Ac-1020</strain>
    </source>
</reference>
<evidence type="ECO:0000313" key="2">
    <source>
        <dbReference type="EMBL" id="GLJ61439.1"/>
    </source>
</evidence>
<evidence type="ECO:0000256" key="1">
    <source>
        <dbReference type="SAM" id="Phobius"/>
    </source>
</evidence>
<evidence type="ECO:0000313" key="3">
    <source>
        <dbReference type="Proteomes" id="UP001142462"/>
    </source>
</evidence>
<feature type="transmembrane region" description="Helical" evidence="1">
    <location>
        <begin position="164"/>
        <end position="191"/>
    </location>
</feature>
<dbReference type="EMBL" id="BSEJ01000006">
    <property type="protein sequence ID" value="GLJ61439.1"/>
    <property type="molecule type" value="Genomic_DNA"/>
</dbReference>